<keyword evidence="2" id="KW-1185">Reference proteome</keyword>
<organism evidence="1 2">
    <name type="scientific">Sphaerodactylus townsendi</name>
    <dbReference type="NCBI Taxonomy" id="933632"/>
    <lineage>
        <taxon>Eukaryota</taxon>
        <taxon>Metazoa</taxon>
        <taxon>Chordata</taxon>
        <taxon>Craniata</taxon>
        <taxon>Vertebrata</taxon>
        <taxon>Euteleostomi</taxon>
        <taxon>Lepidosauria</taxon>
        <taxon>Squamata</taxon>
        <taxon>Bifurcata</taxon>
        <taxon>Gekkota</taxon>
        <taxon>Sphaerodactylidae</taxon>
        <taxon>Sphaerodactylus</taxon>
    </lineage>
</organism>
<dbReference type="Proteomes" id="UP000827872">
    <property type="component" value="Linkage Group LG06"/>
</dbReference>
<protein>
    <submittedName>
        <fullName evidence="1">Uncharacterized protein</fullName>
    </submittedName>
</protein>
<reference evidence="1" key="1">
    <citation type="submission" date="2021-08" db="EMBL/GenBank/DDBJ databases">
        <title>The first chromosome-level gecko genome reveals the dynamic sex chromosomes of Neotropical dwarf geckos (Sphaerodactylidae: Sphaerodactylus).</title>
        <authorList>
            <person name="Pinto B.J."/>
            <person name="Keating S.E."/>
            <person name="Gamble T."/>
        </authorList>
    </citation>
    <scope>NUCLEOTIDE SEQUENCE</scope>
    <source>
        <strain evidence="1">TG3544</strain>
    </source>
</reference>
<evidence type="ECO:0000313" key="2">
    <source>
        <dbReference type="Proteomes" id="UP000827872"/>
    </source>
</evidence>
<evidence type="ECO:0000313" key="1">
    <source>
        <dbReference type="EMBL" id="KAH8007580.1"/>
    </source>
</evidence>
<accession>A0ACB8FPR9</accession>
<comment type="caution">
    <text evidence="1">The sequence shown here is derived from an EMBL/GenBank/DDBJ whole genome shotgun (WGS) entry which is preliminary data.</text>
</comment>
<gene>
    <name evidence="1" type="ORF">K3G42_024162</name>
</gene>
<sequence>MSDDEDARSMFSESEPEPEPEYSEDPIYAKAPTIDFRDEGSIDVASSPAFQCLDEPPGQQQAAELAFPVVLSYAVAIEKTVVSKAFCGCIPSNHTVVFLGSVMGRSDRIAIYIGIFKEEVVDITLRIDKE</sequence>
<proteinExistence type="predicted"/>
<dbReference type="EMBL" id="CM037619">
    <property type="protein sequence ID" value="KAH8007580.1"/>
    <property type="molecule type" value="Genomic_DNA"/>
</dbReference>
<name>A0ACB8FPR9_9SAUR</name>